<sequence>MFRTIARLLFGGGEEAAEEVKPGVEAVDGWLVVNHQEAGGCDNQDAQLAAAQQLSSTSQGGDTPASTEKNSPSHLEPTAPPSSSTTSRAVANYVSQPKAVAELTQVTCAQKAKACSDRRHASRNAIQRQNHVHQVAQRNSFHLQQPGHRSLSH</sequence>
<reference evidence="2" key="1">
    <citation type="submission" date="2015-01" db="EMBL/GenBank/DDBJ databases">
        <title>EvidentialGene: Evidence-directed Construction of Complete mRNA Transcriptomes without Genomes.</title>
        <authorList>
            <person name="Gilbert D.G."/>
        </authorList>
    </citation>
    <scope>NUCLEOTIDE SEQUENCE</scope>
</reference>
<evidence type="ECO:0000256" key="1">
    <source>
        <dbReference type="SAM" id="MobiDB-lite"/>
    </source>
</evidence>
<dbReference type="EMBL" id="GCES01024361">
    <property type="protein sequence ID" value="JAR61962.1"/>
    <property type="molecule type" value="Transcribed_RNA"/>
</dbReference>
<protein>
    <submittedName>
        <fullName evidence="2">Uncharacterized protein</fullName>
    </submittedName>
</protein>
<feature type="region of interest" description="Disordered" evidence="1">
    <location>
        <begin position="49"/>
        <end position="91"/>
    </location>
</feature>
<organism evidence="2">
    <name type="scientific">Fundulus heteroclitus</name>
    <name type="common">Killifish</name>
    <name type="synonym">Mummichog</name>
    <dbReference type="NCBI Taxonomy" id="8078"/>
    <lineage>
        <taxon>Eukaryota</taxon>
        <taxon>Metazoa</taxon>
        <taxon>Chordata</taxon>
        <taxon>Craniata</taxon>
        <taxon>Vertebrata</taxon>
        <taxon>Euteleostomi</taxon>
        <taxon>Actinopterygii</taxon>
        <taxon>Neopterygii</taxon>
        <taxon>Teleostei</taxon>
        <taxon>Neoteleostei</taxon>
        <taxon>Acanthomorphata</taxon>
        <taxon>Ovalentaria</taxon>
        <taxon>Atherinomorphae</taxon>
        <taxon>Cyprinodontiformes</taxon>
        <taxon>Fundulidae</taxon>
        <taxon>Fundulus</taxon>
    </lineage>
</organism>
<feature type="compositionally biased region" description="Low complexity" evidence="1">
    <location>
        <begin position="49"/>
        <end position="59"/>
    </location>
</feature>
<name>A0A146Z806_FUNHE</name>
<accession>A0A146Z806</accession>
<proteinExistence type="predicted"/>
<feature type="compositionally biased region" description="Polar residues" evidence="1">
    <location>
        <begin position="60"/>
        <end position="73"/>
    </location>
</feature>
<evidence type="ECO:0000313" key="2">
    <source>
        <dbReference type="EMBL" id="JAR61962.1"/>
    </source>
</evidence>
<dbReference type="EMBL" id="GCES01024360">
    <property type="protein sequence ID" value="JAR61963.1"/>
    <property type="molecule type" value="Transcribed_RNA"/>
</dbReference>
<dbReference type="AlphaFoldDB" id="A0A146Z806"/>